<accession>A0AAN8ZCZ1</accession>
<reference evidence="2 3" key="1">
    <citation type="submission" date="2023-12" db="EMBL/GenBank/DDBJ databases">
        <title>A high-quality genome assembly for Dillenia turbinata (Dilleniales).</title>
        <authorList>
            <person name="Chanderbali A."/>
        </authorList>
    </citation>
    <scope>NUCLEOTIDE SEQUENCE [LARGE SCALE GENOMIC DNA]</scope>
    <source>
        <strain evidence="2">LSX21</strain>
        <tissue evidence="2">Leaf</tissue>
    </source>
</reference>
<dbReference type="AlphaFoldDB" id="A0AAN8ZCZ1"/>
<dbReference type="InterPro" id="IPR044519">
    <property type="entry name" value="ARF_GAP_AGD6/7"/>
</dbReference>
<evidence type="ECO:0000313" key="2">
    <source>
        <dbReference type="EMBL" id="KAK6929133.1"/>
    </source>
</evidence>
<evidence type="ECO:0000313" key="3">
    <source>
        <dbReference type="Proteomes" id="UP001370490"/>
    </source>
</evidence>
<gene>
    <name evidence="2" type="ORF">RJ641_005338</name>
</gene>
<protein>
    <submittedName>
        <fullName evidence="2">Uncharacterized protein</fullName>
    </submittedName>
</protein>
<dbReference type="EMBL" id="JBAMMX010000013">
    <property type="protein sequence ID" value="KAK6929133.1"/>
    <property type="molecule type" value="Genomic_DNA"/>
</dbReference>
<feature type="compositionally biased region" description="Polar residues" evidence="1">
    <location>
        <begin position="358"/>
        <end position="375"/>
    </location>
</feature>
<name>A0AAN8ZCZ1_9MAGN</name>
<dbReference type="PANTHER" id="PTHR47021:SF7">
    <property type="entry name" value="ADP-RIBOSYLATION FACTOR GTPASE-ACTIVATING PROTEIN AGD6-RELATED"/>
    <property type="match status" value="1"/>
</dbReference>
<organism evidence="2 3">
    <name type="scientific">Dillenia turbinata</name>
    <dbReference type="NCBI Taxonomy" id="194707"/>
    <lineage>
        <taxon>Eukaryota</taxon>
        <taxon>Viridiplantae</taxon>
        <taxon>Streptophyta</taxon>
        <taxon>Embryophyta</taxon>
        <taxon>Tracheophyta</taxon>
        <taxon>Spermatophyta</taxon>
        <taxon>Magnoliopsida</taxon>
        <taxon>eudicotyledons</taxon>
        <taxon>Gunneridae</taxon>
        <taxon>Pentapetalae</taxon>
        <taxon>Dilleniales</taxon>
        <taxon>Dilleniaceae</taxon>
        <taxon>Dillenia</taxon>
    </lineage>
</organism>
<dbReference type="GO" id="GO:0005096">
    <property type="term" value="F:GTPase activator activity"/>
    <property type="evidence" value="ECO:0007669"/>
    <property type="project" value="InterPro"/>
</dbReference>
<comment type="caution">
    <text evidence="2">The sequence shown here is derived from an EMBL/GenBank/DDBJ whole genome shotgun (WGS) entry which is preliminary data.</text>
</comment>
<dbReference type="Proteomes" id="UP001370490">
    <property type="component" value="Unassembled WGS sequence"/>
</dbReference>
<proteinExistence type="predicted"/>
<sequence>MGISFLRDFHVPGLLRQAQTPRRPHQLRPIIHNGLLARYPPQKNGSQSWWQLSLQFLPEKRGIPKETDIPLKYNSNAASNFQDKILTISENKHWVEPPIVKEYINQSSTRPPRNNKTEDSAWKWENWDDAKNPVNSNSVDRWRIRNWVEPPIVKEYINQSSTRPPRNNKTEDSAWKWENWDDAKNSGNSNNDQSIRRNYSVGESKYNHGNTTELNRCRSLEDSYGKNVNDDKESFFARKISENAIRPEEIPPSQGGKYVGFGSTSIGGSISWQSSQGDTVMDAFNAVSEGLGILSSAASSVVQSAANVVSKLEDGGYDDTMNAVASKTIEIGQRTLGIMRGVMAMAAQKLDELANEEGGSNMQRNENNYGNASNQHHVESRCGNKVSLRG</sequence>
<evidence type="ECO:0000256" key="1">
    <source>
        <dbReference type="SAM" id="MobiDB-lite"/>
    </source>
</evidence>
<dbReference type="PANTHER" id="PTHR47021">
    <property type="entry name" value="ADP-RIBOSYLATION FACTOR GTPASE-ACTIVATING PROTEIN AGD6-RELATED"/>
    <property type="match status" value="1"/>
</dbReference>
<keyword evidence="3" id="KW-1185">Reference proteome</keyword>
<feature type="region of interest" description="Disordered" evidence="1">
    <location>
        <begin position="358"/>
        <end position="390"/>
    </location>
</feature>
<dbReference type="GO" id="GO:0016192">
    <property type="term" value="P:vesicle-mediated transport"/>
    <property type="evidence" value="ECO:0007669"/>
    <property type="project" value="InterPro"/>
</dbReference>